<dbReference type="PANTHER" id="PTHR47623:SF1">
    <property type="entry name" value="OS09G0287300 PROTEIN"/>
    <property type="match status" value="1"/>
</dbReference>
<dbReference type="InterPro" id="IPR029033">
    <property type="entry name" value="His_PPase_superfam"/>
</dbReference>
<dbReference type="EMBL" id="FOUE01000001">
    <property type="protein sequence ID" value="SFL86648.1"/>
    <property type="molecule type" value="Genomic_DNA"/>
</dbReference>
<evidence type="ECO:0000313" key="2">
    <source>
        <dbReference type="EMBL" id="SFL86648.1"/>
    </source>
</evidence>
<dbReference type="SMART" id="SM00855">
    <property type="entry name" value="PGAM"/>
    <property type="match status" value="1"/>
</dbReference>
<dbReference type="Pfam" id="PF00300">
    <property type="entry name" value="His_Phos_1"/>
    <property type="match status" value="1"/>
</dbReference>
<organism evidence="2 3">
    <name type="scientific">Marinobacter zhejiangensis</name>
    <dbReference type="NCBI Taxonomy" id="488535"/>
    <lineage>
        <taxon>Bacteria</taxon>
        <taxon>Pseudomonadati</taxon>
        <taxon>Pseudomonadota</taxon>
        <taxon>Gammaproteobacteria</taxon>
        <taxon>Pseudomonadales</taxon>
        <taxon>Marinobacteraceae</taxon>
        <taxon>Marinobacter</taxon>
    </lineage>
</organism>
<evidence type="ECO:0000313" key="3">
    <source>
        <dbReference type="Proteomes" id="UP000198519"/>
    </source>
</evidence>
<dbReference type="STRING" id="488535.SAMN04487963_0307"/>
<gene>
    <name evidence="2" type="ORF">SAMN04487963_0307</name>
</gene>
<dbReference type="OrthoDB" id="9810154at2"/>
<feature type="binding site" evidence="1">
    <location>
        <position position="58"/>
    </location>
    <ligand>
        <name>substrate</name>
    </ligand>
</feature>
<dbReference type="CDD" id="cd07067">
    <property type="entry name" value="HP_PGM_like"/>
    <property type="match status" value="1"/>
</dbReference>
<dbReference type="PANTHER" id="PTHR47623">
    <property type="entry name" value="OS09G0287300 PROTEIN"/>
    <property type="match status" value="1"/>
</dbReference>
<dbReference type="InterPro" id="IPR013078">
    <property type="entry name" value="His_Pase_superF_clade-1"/>
</dbReference>
<dbReference type="SUPFAM" id="SSF53254">
    <property type="entry name" value="Phosphoglycerate mutase-like"/>
    <property type="match status" value="1"/>
</dbReference>
<evidence type="ECO:0000256" key="1">
    <source>
        <dbReference type="PIRSR" id="PIRSR613078-2"/>
    </source>
</evidence>
<dbReference type="Proteomes" id="UP000198519">
    <property type="component" value="Unassembled WGS sequence"/>
</dbReference>
<proteinExistence type="predicted"/>
<keyword evidence="3" id="KW-1185">Reference proteome</keyword>
<protein>
    <submittedName>
        <fullName evidence="2">Phosphohistidine phosphatase</fullName>
    </submittedName>
</protein>
<sequence>MMRELLLLRHGKSDWRQPVSDFDRPLRKRGRQGAKRIGEWLVEQALAPDYVLSSPAERTVSTAEKCVRALGRKAPWVHTDKRLYLADAEVLLAALQTVPGDCQRVLLVGHNPGLEDLVRQLASMPPQTPDDGKLMATATLAHFRVTGEWSEVSWGAAELVEIVRARMLAESVPEDD</sequence>
<accession>A0A1I4L6H6</accession>
<name>A0A1I4L6H6_9GAMM</name>
<dbReference type="Gene3D" id="3.40.50.1240">
    <property type="entry name" value="Phosphoglycerate mutase-like"/>
    <property type="match status" value="1"/>
</dbReference>
<reference evidence="3" key="1">
    <citation type="submission" date="2016-10" db="EMBL/GenBank/DDBJ databases">
        <authorList>
            <person name="Varghese N."/>
            <person name="Submissions S."/>
        </authorList>
    </citation>
    <scope>NUCLEOTIDE SEQUENCE [LARGE SCALE GENOMIC DNA]</scope>
    <source>
        <strain evidence="3">CGMCC 1.7061</strain>
    </source>
</reference>
<dbReference type="AlphaFoldDB" id="A0A1I4L6H6"/>